<dbReference type="PANTHER" id="PTHR42693">
    <property type="entry name" value="ARYLSULFATASE FAMILY MEMBER"/>
    <property type="match status" value="1"/>
</dbReference>
<evidence type="ECO:0000256" key="3">
    <source>
        <dbReference type="ARBA" id="ARBA00022801"/>
    </source>
</evidence>
<evidence type="ECO:0000313" key="7">
    <source>
        <dbReference type="Proteomes" id="UP000248688"/>
    </source>
</evidence>
<evidence type="ECO:0000256" key="1">
    <source>
        <dbReference type="ARBA" id="ARBA00008779"/>
    </source>
</evidence>
<dbReference type="InterPro" id="IPR000917">
    <property type="entry name" value="Sulfatase_N"/>
</dbReference>
<gene>
    <name evidence="6" type="ORF">DN752_01115</name>
</gene>
<evidence type="ECO:0000259" key="5">
    <source>
        <dbReference type="Pfam" id="PF00884"/>
    </source>
</evidence>
<dbReference type="AlphaFoldDB" id="A0A2Z4IDE9"/>
<evidence type="ECO:0000313" key="6">
    <source>
        <dbReference type="EMBL" id="AWW28840.1"/>
    </source>
</evidence>
<comment type="similarity">
    <text evidence="1">Belongs to the sulfatase family.</text>
</comment>
<dbReference type="EMBL" id="CP030041">
    <property type="protein sequence ID" value="AWW28840.1"/>
    <property type="molecule type" value="Genomic_DNA"/>
</dbReference>
<proteinExistence type="inferred from homology"/>
<accession>A0A2Z4IDE9</accession>
<dbReference type="SUPFAM" id="SSF53649">
    <property type="entry name" value="Alkaline phosphatase-like"/>
    <property type="match status" value="1"/>
</dbReference>
<dbReference type="Proteomes" id="UP000248688">
    <property type="component" value="Chromosome"/>
</dbReference>
<keyword evidence="3" id="KW-0378">Hydrolase</keyword>
<dbReference type="Gene3D" id="3.30.1120.10">
    <property type="match status" value="1"/>
</dbReference>
<dbReference type="PROSITE" id="PS00523">
    <property type="entry name" value="SULFATASE_1"/>
    <property type="match status" value="1"/>
</dbReference>
<name>A0A2Z4IDE9_9BACT</name>
<dbReference type="Pfam" id="PF00884">
    <property type="entry name" value="Sulfatase"/>
    <property type="match status" value="1"/>
</dbReference>
<dbReference type="InterPro" id="IPR017850">
    <property type="entry name" value="Alkaline_phosphatase_core_sf"/>
</dbReference>
<dbReference type="PANTHER" id="PTHR42693:SF53">
    <property type="entry name" value="ENDO-4-O-SULFATASE"/>
    <property type="match status" value="1"/>
</dbReference>
<dbReference type="GO" id="GO:0004065">
    <property type="term" value="F:arylsulfatase activity"/>
    <property type="evidence" value="ECO:0007669"/>
    <property type="project" value="TreeGrafter"/>
</dbReference>
<dbReference type="CDD" id="cd16149">
    <property type="entry name" value="sulfatase_like"/>
    <property type="match status" value="1"/>
</dbReference>
<keyword evidence="4" id="KW-0106">Calcium</keyword>
<dbReference type="RefSeq" id="WP_112782261.1">
    <property type="nucleotide sequence ID" value="NZ_CP030041.1"/>
</dbReference>
<dbReference type="InterPro" id="IPR024607">
    <property type="entry name" value="Sulfatase_CS"/>
</dbReference>
<organism evidence="6 7">
    <name type="scientific">Echinicola strongylocentroti</name>
    <dbReference type="NCBI Taxonomy" id="1795355"/>
    <lineage>
        <taxon>Bacteria</taxon>
        <taxon>Pseudomonadati</taxon>
        <taxon>Bacteroidota</taxon>
        <taxon>Cytophagia</taxon>
        <taxon>Cytophagales</taxon>
        <taxon>Cyclobacteriaceae</taxon>
        <taxon>Echinicola</taxon>
    </lineage>
</organism>
<protein>
    <submittedName>
        <fullName evidence="6">N-acetylgalactosamine-6-sulfatase</fullName>
    </submittedName>
</protein>
<evidence type="ECO:0000256" key="4">
    <source>
        <dbReference type="ARBA" id="ARBA00022837"/>
    </source>
</evidence>
<evidence type="ECO:0000256" key="2">
    <source>
        <dbReference type="ARBA" id="ARBA00022723"/>
    </source>
</evidence>
<dbReference type="KEGG" id="est:DN752_01115"/>
<keyword evidence="2" id="KW-0479">Metal-binding</keyword>
<dbReference type="InterPro" id="IPR050738">
    <property type="entry name" value="Sulfatase"/>
</dbReference>
<dbReference type="GO" id="GO:0046872">
    <property type="term" value="F:metal ion binding"/>
    <property type="evidence" value="ECO:0007669"/>
    <property type="project" value="UniProtKB-KW"/>
</dbReference>
<dbReference type="PROSITE" id="PS00149">
    <property type="entry name" value="SULFATASE_2"/>
    <property type="match status" value="1"/>
</dbReference>
<dbReference type="Gene3D" id="3.40.720.10">
    <property type="entry name" value="Alkaline Phosphatase, subunit A"/>
    <property type="match status" value="1"/>
</dbReference>
<dbReference type="OrthoDB" id="9789742at2"/>
<keyword evidence="7" id="KW-1185">Reference proteome</keyword>
<feature type="domain" description="Sulfatase N-terminal" evidence="5">
    <location>
        <begin position="35"/>
        <end position="382"/>
    </location>
</feature>
<reference evidence="6 7" key="1">
    <citation type="submission" date="2018-06" db="EMBL/GenBank/DDBJ databases">
        <title>Echinicola strongylocentroti sp. nov., isolated from a sea urchin Strongylocentrotus intermedius.</title>
        <authorList>
            <person name="Bae S.S."/>
        </authorList>
    </citation>
    <scope>NUCLEOTIDE SEQUENCE [LARGE SCALE GENOMIC DNA]</scope>
    <source>
        <strain evidence="6 7">MEBiC08714</strain>
    </source>
</reference>
<sequence length="497" mass="56744">MTSFKKGLVISLTMTLWLICVSSYSNEPNGKIRKPNVLFILADDLAYWTLKAAGNDQAHSPNLDKLASEGAFFENAFVTTPVCSPSRATLMTGQYASELGILDFIPQPGHKLYNPEKTNGLDPGNITFAEVLRDKGYRTGLIGKWHLGDWTELGKDRKFHPTNQGYEYFMGLTGGGEAPVDPNLEENGEIHKMEGLTVDILTNRTLKFIDDHKNTPFLLSVHYRSPHSKWLPVAEEDWEPYGNLEMKVPHPDYPDLDTERVKSRMKEYLASASGVDRNVGKLMKKLKEIGLYENTIVIFTSDHGYNMGHNGIEHKGNGYWITKSAHPATDNLAKNSRPNLYDQSLRVPILIRWPGVIQSDLKVKKTFTNLDWYPTILEMANIPVPDDKVLRGRSIVPVLKGELVDDWDNDLYTEYSMINYSIAHMRSYRTKKWKLVKDFQDPSRDELYHLETDPDEKNNLVKEKRGEIRDVIKHLTYKILSKMEEINDPLLDSITKL</sequence>